<keyword evidence="2" id="KW-1185">Reference proteome</keyword>
<dbReference type="AlphaFoldDB" id="A0A5M6IK11"/>
<evidence type="ECO:0000313" key="2">
    <source>
        <dbReference type="Proteomes" id="UP000325255"/>
    </source>
</evidence>
<proteinExistence type="predicted"/>
<gene>
    <name evidence="1" type="ORF">F1189_28210</name>
</gene>
<dbReference type="OrthoDB" id="8371886at2"/>
<reference evidence="1 2" key="1">
    <citation type="submission" date="2019-09" db="EMBL/GenBank/DDBJ databases">
        <title>Genome sequence of Rhodovastum atsumiense, a diverse member of the Acetobacteraceae family of non-sulfur purple photosynthetic bacteria.</title>
        <authorList>
            <person name="Meyer T."/>
            <person name="Kyndt J."/>
        </authorList>
    </citation>
    <scope>NUCLEOTIDE SEQUENCE [LARGE SCALE GENOMIC DNA]</scope>
    <source>
        <strain evidence="1 2">DSM 21279</strain>
    </source>
</reference>
<accession>A0A5M6IK11</accession>
<organism evidence="1 2">
    <name type="scientific">Rhodovastum atsumiense</name>
    <dbReference type="NCBI Taxonomy" id="504468"/>
    <lineage>
        <taxon>Bacteria</taxon>
        <taxon>Pseudomonadati</taxon>
        <taxon>Pseudomonadota</taxon>
        <taxon>Alphaproteobacteria</taxon>
        <taxon>Acetobacterales</taxon>
        <taxon>Acetobacteraceae</taxon>
        <taxon>Rhodovastum</taxon>
    </lineage>
</organism>
<dbReference type="EMBL" id="VWPK01000075">
    <property type="protein sequence ID" value="KAA5608606.1"/>
    <property type="molecule type" value="Genomic_DNA"/>
</dbReference>
<evidence type="ECO:0000313" key="1">
    <source>
        <dbReference type="EMBL" id="KAA5608606.1"/>
    </source>
</evidence>
<protein>
    <submittedName>
        <fullName evidence="1">Uncharacterized protein</fullName>
    </submittedName>
</protein>
<dbReference type="Proteomes" id="UP000325255">
    <property type="component" value="Unassembled WGS sequence"/>
</dbReference>
<comment type="caution">
    <text evidence="1">The sequence shown here is derived from an EMBL/GenBank/DDBJ whole genome shotgun (WGS) entry which is preliminary data.</text>
</comment>
<dbReference type="RefSeq" id="WP_150045221.1">
    <property type="nucleotide sequence ID" value="NZ_OW485604.1"/>
</dbReference>
<name>A0A5M6IK11_9PROT</name>
<sequence>MGDATGAAAAAAWEESYDQTLVRAVYALPYKQRYGVVPFLEWLARCDPMSPGGRVHHFFHGDTDADGKENIPDAMGHERAFADAISEWRDAYLTCDINVAKGTRIDYVAAARFGLEALRDQGFCGIPQNFRRHWIKPGAPEYGTTPSLGAAKWPELEGSQGYDRERRALDMTRAEFVKYFLFYERLFLFGQSLLRGDPPGPDSEPAAREMIRDGLLCFRAGIQKTGSFRLSRNVRDALPKDPDVWRRAGGFDLSDVWGGRFKIFSPYLSAFGPSPPGMIGALGVLLCDTGWNLQPARDLPRNPYVFRSAKNIYIAEQSFIDGFKNRAGHHVLGYLGERSDLDGHKLETATEHWNCQVEAYDPNQQGNGYACLNRIPVDENDITAADLLDRYGRMADALRAEFGSHSERLFGNSFWIFSNIRGARTYNSETRRLACNQIYPESSVLARPGFTLEAIRSTFTPLKRNDTGSFAATKATAGHASSKILQPHYLNTPTINAELDANIRQFQEAMEGIVTRDLDQEMVARKLGKTVSDLERMRRVADQAGITAALGLVQDQDDDRVTDVLHFAPTAERLADLYMIHRKLRQMQAHYPNRARFRKDYLPLLALTKAIGRDVFSKHLGPRYWRAARIASAALRAGEAALPCLDD</sequence>